<proteinExistence type="predicted"/>
<organism evidence="10 11">
    <name type="scientific">Pseudomonas tructae</name>
    <dbReference type="NCBI Taxonomy" id="2518644"/>
    <lineage>
        <taxon>Bacteria</taxon>
        <taxon>Pseudomonadati</taxon>
        <taxon>Pseudomonadota</taxon>
        <taxon>Gammaproteobacteria</taxon>
        <taxon>Pseudomonadales</taxon>
        <taxon>Pseudomonadaceae</taxon>
        <taxon>Pseudomonas</taxon>
    </lineage>
</organism>
<evidence type="ECO:0000256" key="8">
    <source>
        <dbReference type="ARBA" id="ARBA00060693"/>
    </source>
</evidence>
<comment type="subcellular location">
    <subcellularLocation>
        <location evidence="2">Cytoplasm</location>
    </subcellularLocation>
</comment>
<protein>
    <submittedName>
        <fullName evidence="10">Nucleoside deaminase</fullName>
    </submittedName>
</protein>
<dbReference type="GO" id="GO:0008835">
    <property type="term" value="F:diaminohydroxyphosphoribosylaminopyrimidine deaminase activity"/>
    <property type="evidence" value="ECO:0007669"/>
    <property type="project" value="TreeGrafter"/>
</dbReference>
<evidence type="ECO:0000256" key="1">
    <source>
        <dbReference type="ARBA" id="ARBA00001947"/>
    </source>
</evidence>
<dbReference type="KEGG" id="ptk:EXN22_12875"/>
<dbReference type="InterPro" id="IPR016193">
    <property type="entry name" value="Cytidine_deaminase-like"/>
</dbReference>
<dbReference type="AlphaFoldDB" id="A0A411MI66"/>
<dbReference type="GO" id="GO:0055086">
    <property type="term" value="P:nucleobase-containing small molecule metabolic process"/>
    <property type="evidence" value="ECO:0007669"/>
    <property type="project" value="UniProtKB-ARBA"/>
</dbReference>
<sequence length="152" mass="16569">MSTSNQPVDQFMQAAIDEAQKGRDEGGIPIGSVLVHDGKIIGRGHNRRVQQGSAILHGEMDALENAGRQPARVYAQATLYTTLSPCPMCSGAILLYGIKQVIVGENQTFMGEEDLLTARGVEVHVLQNDVCVQMMSDFIEEQPTLWNEDIGV</sequence>
<dbReference type="InterPro" id="IPR016192">
    <property type="entry name" value="APOBEC/CMP_deaminase_Zn-bd"/>
</dbReference>
<dbReference type="Pfam" id="PF00383">
    <property type="entry name" value="dCMP_cyt_deam_1"/>
    <property type="match status" value="1"/>
</dbReference>
<comment type="cofactor">
    <cofactor evidence="1">
        <name>Zn(2+)</name>
        <dbReference type="ChEBI" id="CHEBI:29105"/>
    </cofactor>
</comment>
<dbReference type="Gene3D" id="3.40.140.10">
    <property type="entry name" value="Cytidine Deaminase, domain 2"/>
    <property type="match status" value="1"/>
</dbReference>
<dbReference type="RefSeq" id="WP_130264414.1">
    <property type="nucleotide sequence ID" value="NZ_CP035952.1"/>
</dbReference>
<name>A0A411MI66_9PSED</name>
<evidence type="ECO:0000313" key="10">
    <source>
        <dbReference type="EMBL" id="QBF26546.1"/>
    </source>
</evidence>
<dbReference type="InterPro" id="IPR002125">
    <property type="entry name" value="CMP_dCMP_dom"/>
</dbReference>
<evidence type="ECO:0000256" key="2">
    <source>
        <dbReference type="ARBA" id="ARBA00004496"/>
    </source>
</evidence>
<keyword evidence="11" id="KW-1185">Reference proteome</keyword>
<evidence type="ECO:0000259" key="9">
    <source>
        <dbReference type="PROSITE" id="PS51747"/>
    </source>
</evidence>
<comment type="subunit">
    <text evidence="3">Homodimer.</text>
</comment>
<accession>A0A411MI66</accession>
<dbReference type="GO" id="GO:0005737">
    <property type="term" value="C:cytoplasm"/>
    <property type="evidence" value="ECO:0007669"/>
    <property type="project" value="UniProtKB-SubCell"/>
</dbReference>
<evidence type="ECO:0000313" key="11">
    <source>
        <dbReference type="Proteomes" id="UP000291130"/>
    </source>
</evidence>
<dbReference type="SUPFAM" id="SSF53927">
    <property type="entry name" value="Cytidine deaminase-like"/>
    <property type="match status" value="1"/>
</dbReference>
<dbReference type="PANTHER" id="PTHR11079">
    <property type="entry name" value="CYTOSINE DEAMINASE FAMILY MEMBER"/>
    <property type="match status" value="1"/>
</dbReference>
<evidence type="ECO:0000256" key="3">
    <source>
        <dbReference type="ARBA" id="ARBA00011738"/>
    </source>
</evidence>
<evidence type="ECO:0000256" key="6">
    <source>
        <dbReference type="ARBA" id="ARBA00022801"/>
    </source>
</evidence>
<dbReference type="CDD" id="cd01285">
    <property type="entry name" value="nucleoside_deaminase"/>
    <property type="match status" value="1"/>
</dbReference>
<dbReference type="GO" id="GO:0072527">
    <property type="term" value="P:pyrimidine-containing compound metabolic process"/>
    <property type="evidence" value="ECO:0007669"/>
    <property type="project" value="UniProtKB-ARBA"/>
</dbReference>
<dbReference type="EMBL" id="CP035952">
    <property type="protein sequence ID" value="QBF26546.1"/>
    <property type="molecule type" value="Genomic_DNA"/>
</dbReference>
<evidence type="ECO:0000256" key="5">
    <source>
        <dbReference type="ARBA" id="ARBA00022723"/>
    </source>
</evidence>
<evidence type="ECO:0000256" key="4">
    <source>
        <dbReference type="ARBA" id="ARBA00022490"/>
    </source>
</evidence>
<comment type="pathway">
    <text evidence="8">Pyrimidine metabolism.</text>
</comment>
<dbReference type="GO" id="GO:0008270">
    <property type="term" value="F:zinc ion binding"/>
    <property type="evidence" value="ECO:0007669"/>
    <property type="project" value="InterPro"/>
</dbReference>
<reference evidence="10 11" key="1">
    <citation type="submission" date="2019-02" db="EMBL/GenBank/DDBJ databases">
        <title>Complete genome sequence of Pseudomonas sp. SNU WT1 isolated from rainbow trout.</title>
        <authorList>
            <person name="Oh W.T."/>
            <person name="Park S.C."/>
        </authorList>
    </citation>
    <scope>NUCLEOTIDE SEQUENCE [LARGE SCALE GENOMIC DNA]</scope>
    <source>
        <strain evidence="10 11">SNU WT1</strain>
    </source>
</reference>
<feature type="domain" description="CMP/dCMP-type deaminase" evidence="9">
    <location>
        <begin position="6"/>
        <end position="123"/>
    </location>
</feature>
<gene>
    <name evidence="10" type="ORF">EXN22_12875</name>
</gene>
<evidence type="ECO:0000256" key="7">
    <source>
        <dbReference type="ARBA" id="ARBA00022833"/>
    </source>
</evidence>
<dbReference type="PANTHER" id="PTHR11079:SF190">
    <property type="entry name" value="CYTOSINE DEAMINASE"/>
    <property type="match status" value="1"/>
</dbReference>
<keyword evidence="5" id="KW-0479">Metal-binding</keyword>
<dbReference type="PROSITE" id="PS51747">
    <property type="entry name" value="CYT_DCMP_DEAMINASES_2"/>
    <property type="match status" value="1"/>
</dbReference>
<keyword evidence="4" id="KW-0963">Cytoplasm</keyword>
<dbReference type="Proteomes" id="UP000291130">
    <property type="component" value="Chromosome"/>
</dbReference>
<keyword evidence="6" id="KW-0378">Hydrolase</keyword>
<keyword evidence="7" id="KW-0862">Zinc</keyword>
<dbReference type="PROSITE" id="PS00903">
    <property type="entry name" value="CYT_DCMP_DEAMINASES_1"/>
    <property type="match status" value="1"/>
</dbReference>
<dbReference type="FunFam" id="3.40.140.10:FF:000016">
    <property type="entry name" value="Cytosine deaminase"/>
    <property type="match status" value="1"/>
</dbReference>
<dbReference type="OrthoDB" id="9802676at2"/>